<sequence>MASLTLRMALFFAFAAFLVVQCSSDSSESSSDTSDESFNGWGLWGPRHGGNGWGPADFPRYDNTGVAPAPFVPTPSNSTFQTIVELLSNGQLGRKKRSPHGHSNGWGHRRGGNGWGPADFPRYDNTGVAPAPFVPTPSNSTLPTLLELLYPGFIGRKKRSPHGHSNGWGHRRGGNGWGPRRGGNGWGPADFPRYDNTGVAPAPFVPTPSNSTFQTIVELLSNGQLGRKKRSPSSESSSDTSGESSNGVPTELKQLVIPVSARLTVSAASADAFGTSNKSSADNEEEDSQGTGGEMQVIRQGVAVQMPIGRPFN</sequence>
<evidence type="ECO:0000256" key="1">
    <source>
        <dbReference type="SAM" id="MobiDB-lite"/>
    </source>
</evidence>
<feature type="region of interest" description="Disordered" evidence="1">
    <location>
        <begin position="159"/>
        <end position="194"/>
    </location>
</feature>
<keyword evidence="3" id="KW-1185">Reference proteome</keyword>
<feature type="signal peptide" evidence="2">
    <location>
        <begin position="1"/>
        <end position="24"/>
    </location>
</feature>
<feature type="region of interest" description="Disordered" evidence="1">
    <location>
        <begin position="271"/>
        <end position="313"/>
    </location>
</feature>
<reference evidence="4" key="1">
    <citation type="submission" date="2022-11" db="UniProtKB">
        <authorList>
            <consortium name="WormBaseParasite"/>
        </authorList>
    </citation>
    <scope>IDENTIFICATION</scope>
</reference>
<dbReference type="Proteomes" id="UP000887572">
    <property type="component" value="Unplaced"/>
</dbReference>
<name>A0A914H3D1_GLORO</name>
<evidence type="ECO:0000313" key="3">
    <source>
        <dbReference type="Proteomes" id="UP000887572"/>
    </source>
</evidence>
<evidence type="ECO:0000256" key="2">
    <source>
        <dbReference type="SAM" id="SignalP"/>
    </source>
</evidence>
<feature type="chain" id="PRO_5037113121" evidence="2">
    <location>
        <begin position="25"/>
        <end position="313"/>
    </location>
</feature>
<feature type="compositionally biased region" description="Low complexity" evidence="1">
    <location>
        <begin position="233"/>
        <end position="245"/>
    </location>
</feature>
<evidence type="ECO:0000313" key="4">
    <source>
        <dbReference type="WBParaSite" id="Gr19_v10_g12888.t1"/>
    </source>
</evidence>
<protein>
    <submittedName>
        <fullName evidence="4">Uncharacterized protein</fullName>
    </submittedName>
</protein>
<keyword evidence="2" id="KW-0732">Signal</keyword>
<feature type="region of interest" description="Disordered" evidence="1">
    <location>
        <begin position="89"/>
        <end position="119"/>
    </location>
</feature>
<feature type="compositionally biased region" description="Gly residues" evidence="1">
    <location>
        <begin position="174"/>
        <end position="186"/>
    </location>
</feature>
<dbReference type="AlphaFoldDB" id="A0A914H3D1"/>
<organism evidence="3 4">
    <name type="scientific">Globodera rostochiensis</name>
    <name type="common">Golden nematode worm</name>
    <name type="synonym">Heterodera rostochiensis</name>
    <dbReference type="NCBI Taxonomy" id="31243"/>
    <lineage>
        <taxon>Eukaryota</taxon>
        <taxon>Metazoa</taxon>
        <taxon>Ecdysozoa</taxon>
        <taxon>Nematoda</taxon>
        <taxon>Chromadorea</taxon>
        <taxon>Rhabditida</taxon>
        <taxon>Tylenchina</taxon>
        <taxon>Tylenchomorpha</taxon>
        <taxon>Tylenchoidea</taxon>
        <taxon>Heteroderidae</taxon>
        <taxon>Heteroderinae</taxon>
        <taxon>Globodera</taxon>
    </lineage>
</organism>
<feature type="region of interest" description="Disordered" evidence="1">
    <location>
        <begin position="221"/>
        <end position="251"/>
    </location>
</feature>
<dbReference type="WBParaSite" id="Gr19_v10_g12888.t1">
    <property type="protein sequence ID" value="Gr19_v10_g12888.t1"/>
    <property type="gene ID" value="Gr19_v10_g12888"/>
</dbReference>
<proteinExistence type="predicted"/>
<accession>A0A914H3D1</accession>